<dbReference type="InterPro" id="IPR022398">
    <property type="entry name" value="Peptidase_S8_His-AS"/>
</dbReference>
<feature type="active site" description="Charge relay system" evidence="7 8">
    <location>
        <position position="636"/>
    </location>
</feature>
<evidence type="ECO:0000256" key="6">
    <source>
        <dbReference type="ARBA" id="ARBA00022825"/>
    </source>
</evidence>
<feature type="active site" description="Charge relay system" evidence="7 8">
    <location>
        <position position="212"/>
    </location>
</feature>
<dbReference type="PROSITE" id="PS00137">
    <property type="entry name" value="SUBTILASE_HIS"/>
    <property type="match status" value="1"/>
</dbReference>
<keyword evidence="3 8" id="KW-0645">Protease</keyword>
<feature type="signal peptide" evidence="11">
    <location>
        <begin position="1"/>
        <end position="28"/>
    </location>
</feature>
<keyword evidence="6 8" id="KW-0720">Serine protease</keyword>
<dbReference type="GO" id="GO:0004252">
    <property type="term" value="F:serine-type endopeptidase activity"/>
    <property type="evidence" value="ECO:0007669"/>
    <property type="project" value="UniProtKB-UniRule"/>
</dbReference>
<dbReference type="EMBL" id="BNBO01000058">
    <property type="protein sequence ID" value="GHH82372.1"/>
    <property type="molecule type" value="Genomic_DNA"/>
</dbReference>
<feature type="region of interest" description="Disordered" evidence="10">
    <location>
        <begin position="241"/>
        <end position="278"/>
    </location>
</feature>
<dbReference type="PANTHER" id="PTHR43806:SF11">
    <property type="entry name" value="CEREVISIN-RELATED"/>
    <property type="match status" value="1"/>
</dbReference>
<evidence type="ECO:0000256" key="9">
    <source>
        <dbReference type="RuleBase" id="RU003355"/>
    </source>
</evidence>
<dbReference type="PRINTS" id="PR00723">
    <property type="entry name" value="SUBTILISIN"/>
</dbReference>
<dbReference type="InterPro" id="IPR050131">
    <property type="entry name" value="Peptidase_S8_subtilisin-like"/>
</dbReference>
<dbReference type="GO" id="GO:0006508">
    <property type="term" value="P:proteolysis"/>
    <property type="evidence" value="ECO:0007669"/>
    <property type="project" value="UniProtKB-KW"/>
</dbReference>
<comment type="caution">
    <text evidence="14">The sequence shown here is derived from an EMBL/GenBank/DDBJ whole genome shotgun (WGS) entry which is preliminary data.</text>
</comment>
<dbReference type="PROSITE" id="PS00138">
    <property type="entry name" value="SUBTILASE_SER"/>
    <property type="match status" value="1"/>
</dbReference>
<keyword evidence="2" id="KW-0134">Cell wall</keyword>
<evidence type="ECO:0000256" key="7">
    <source>
        <dbReference type="PIRSR" id="PIRSR615500-1"/>
    </source>
</evidence>
<evidence type="ECO:0000256" key="5">
    <source>
        <dbReference type="ARBA" id="ARBA00022801"/>
    </source>
</evidence>
<evidence type="ECO:0000256" key="1">
    <source>
        <dbReference type="ARBA" id="ARBA00011073"/>
    </source>
</evidence>
<dbReference type="PANTHER" id="PTHR43806">
    <property type="entry name" value="PEPTIDASE S8"/>
    <property type="match status" value="1"/>
</dbReference>
<feature type="chain" id="PRO_5037226833" evidence="11">
    <location>
        <begin position="29"/>
        <end position="1130"/>
    </location>
</feature>
<organism evidence="14 15">
    <name type="scientific">Kitasatospora indigofera</name>
    <dbReference type="NCBI Taxonomy" id="67307"/>
    <lineage>
        <taxon>Bacteria</taxon>
        <taxon>Bacillati</taxon>
        <taxon>Actinomycetota</taxon>
        <taxon>Actinomycetes</taxon>
        <taxon>Kitasatosporales</taxon>
        <taxon>Streptomycetaceae</taxon>
        <taxon>Kitasatospora</taxon>
    </lineage>
</organism>
<dbReference type="Gene3D" id="3.50.30.30">
    <property type="match status" value="1"/>
</dbReference>
<proteinExistence type="inferred from homology"/>
<dbReference type="PROSITE" id="PS00136">
    <property type="entry name" value="SUBTILASE_ASP"/>
    <property type="match status" value="1"/>
</dbReference>
<reference evidence="14" key="2">
    <citation type="submission" date="2020-09" db="EMBL/GenBank/DDBJ databases">
        <authorList>
            <person name="Sun Q."/>
            <person name="Ohkuma M."/>
        </authorList>
    </citation>
    <scope>NUCLEOTIDE SEQUENCE</scope>
    <source>
        <strain evidence="14">JCM 4646</strain>
    </source>
</reference>
<evidence type="ECO:0000313" key="15">
    <source>
        <dbReference type="Proteomes" id="UP000617734"/>
    </source>
</evidence>
<evidence type="ECO:0000313" key="14">
    <source>
        <dbReference type="EMBL" id="GHH82372.1"/>
    </source>
</evidence>
<dbReference type="RefSeq" id="WP_190214694.1">
    <property type="nucleotide sequence ID" value="NZ_BNBO01000058.1"/>
</dbReference>
<dbReference type="InterPro" id="IPR023828">
    <property type="entry name" value="Peptidase_S8_Ser-AS"/>
</dbReference>
<dbReference type="Pfam" id="PF00082">
    <property type="entry name" value="Peptidase_S8"/>
    <property type="match status" value="1"/>
</dbReference>
<dbReference type="Proteomes" id="UP000617734">
    <property type="component" value="Unassembled WGS sequence"/>
</dbReference>
<evidence type="ECO:0000256" key="8">
    <source>
        <dbReference type="PROSITE-ProRule" id="PRU01240"/>
    </source>
</evidence>
<evidence type="ECO:0000259" key="12">
    <source>
        <dbReference type="Pfam" id="PF00082"/>
    </source>
</evidence>
<feature type="domain" description="PA" evidence="13">
    <location>
        <begin position="467"/>
        <end position="558"/>
    </location>
</feature>
<reference evidence="14" key="1">
    <citation type="journal article" date="2014" name="Int. J. Syst. Evol. Microbiol.">
        <title>Complete genome sequence of Corynebacterium casei LMG S-19264T (=DSM 44701T), isolated from a smear-ripened cheese.</title>
        <authorList>
            <consortium name="US DOE Joint Genome Institute (JGI-PGF)"/>
            <person name="Walter F."/>
            <person name="Albersmeier A."/>
            <person name="Kalinowski J."/>
            <person name="Ruckert C."/>
        </authorList>
    </citation>
    <scope>NUCLEOTIDE SEQUENCE</scope>
    <source>
        <strain evidence="14">JCM 4646</strain>
    </source>
</reference>
<dbReference type="Gene3D" id="3.40.50.200">
    <property type="entry name" value="Peptidase S8/S53 domain"/>
    <property type="match status" value="1"/>
</dbReference>
<keyword evidence="5 8" id="KW-0378">Hydrolase</keyword>
<evidence type="ECO:0000259" key="13">
    <source>
        <dbReference type="Pfam" id="PF02225"/>
    </source>
</evidence>
<dbReference type="InterPro" id="IPR036852">
    <property type="entry name" value="Peptidase_S8/S53_dom_sf"/>
</dbReference>
<feature type="active site" description="Charge relay system" evidence="7 8">
    <location>
        <position position="288"/>
    </location>
</feature>
<dbReference type="Pfam" id="PF02225">
    <property type="entry name" value="PA"/>
    <property type="match status" value="1"/>
</dbReference>
<dbReference type="SUPFAM" id="SSF52743">
    <property type="entry name" value="Subtilisin-like"/>
    <property type="match status" value="1"/>
</dbReference>
<keyword evidence="15" id="KW-1185">Reference proteome</keyword>
<keyword evidence="2" id="KW-0964">Secreted</keyword>
<keyword evidence="4 11" id="KW-0732">Signal</keyword>
<dbReference type="CDD" id="cd07474">
    <property type="entry name" value="Peptidases_S8_subtilisin_Vpr-like"/>
    <property type="match status" value="1"/>
</dbReference>
<feature type="domain" description="Peptidase S8/S53" evidence="12">
    <location>
        <begin position="203"/>
        <end position="677"/>
    </location>
</feature>
<name>A0A919GCS1_9ACTN</name>
<protein>
    <submittedName>
        <fullName evidence="14">Peptidase S8</fullName>
    </submittedName>
</protein>
<sequence>MLKQSVRRPLSRLGVALALMAGPVAALGAHPAALAGTVSAGGAPVGAPTGSAPARAAGQPSAGQVTVLLELGTEAAAPAWQRAAAGARRALRSPEAVRQEAARAGAGQRREAVRALDRLAADVRAAVPEARELYRTEALLTGLAVTAPAGRLPALRALPGVRAAHPVARKERVNAHSVPLTGAPSVWAGVPGGSGDADRPDTGQGVRIGIIDSGIDYTHADFGGPGTEEAFRAVDGAAPAPAGLFPNHKVTGGKDLVGDDYDPDPSSPTFQPQPHPDDNPIDCALNGHGTHVAGTAAGLGVSADGRTYTGPYRPGLDPAGFRVGPGAAPGAELYAIRVFGCDGSTDQLTQALDLAADPDGDGDLTDRLDVVNLSLGSRFGNTDDADSIAADRLSALGTVVVASAGNEGDVYGIGGSPGTAPRALTVAASVDPHSDADGLRVLAPDRLAGVVPAHWSSRYQDWAAKEVSGELALPVDQSDGCTAFDETDRARLAGRIAVLSWQTKDSERACGSGPRADHAADAGAIGTLFAAVDDHLAEIAGNDRIPAVLLARADGERLRAATAEGPVTVQLATPGNTLHGVVGQEQPQRTDTLTDFTSRGIGVPGVVKPDVAAPGETIWSAKAGSGSGGMREGGTSMAAPHVAGLAALVRSAHPGLTVEQVKAALMNTATDTWSGDEHSGPVYGPERTGAGRARVDLAVRTPAVAYAAGEGAVEGAVGVSFGPVPVGGPLELTREVEVRNVSAAPLAYRTGYRAATELPGASFGLAPGRITVPAGGTARVTVTLRVPGQLGRVPDPTVDTAQAGHARSYRGELSGLLLLTPDDAPGAGPDGPPELRVPLFAAPRAASGLSAEVQARLPRTGTLLTLGGTAAPAATGGLVSAFALAGEGERWPDCPADGICVDRPGDRSADLRAAGAATDAPAVAAGPAEQLGQGMLYLAANFWAPAVTPVGVHAVRASIDADGDGTTDVLVSADRLRGSDVLVARALDARTGKELDVQPLNARWGDTDTDLLDSDTVVLPVRLSVLPGLREGASQIHYGLWTGLAAPGLPDPAQAYSSIGLDDVRPTAVLDVLHPALDVRSGIGGPAAALAPERPGAVLEVRRAAGDRTRLLLVHHLNTDGRRAQIIGLG</sequence>
<dbReference type="AlphaFoldDB" id="A0A919GCS1"/>
<dbReference type="InterPro" id="IPR034213">
    <property type="entry name" value="S8_Vpr-like"/>
</dbReference>
<evidence type="ECO:0000256" key="4">
    <source>
        <dbReference type="ARBA" id="ARBA00022729"/>
    </source>
</evidence>
<evidence type="ECO:0000256" key="2">
    <source>
        <dbReference type="ARBA" id="ARBA00022512"/>
    </source>
</evidence>
<dbReference type="InterPro" id="IPR023827">
    <property type="entry name" value="Peptidase_S8_Asp-AS"/>
</dbReference>
<dbReference type="InterPro" id="IPR000209">
    <property type="entry name" value="Peptidase_S8/S53_dom"/>
</dbReference>
<dbReference type="InterPro" id="IPR015500">
    <property type="entry name" value="Peptidase_S8_subtilisin-rel"/>
</dbReference>
<gene>
    <name evidence="14" type="ORF">GCM10018781_67140</name>
</gene>
<dbReference type="PROSITE" id="PS51892">
    <property type="entry name" value="SUBTILASE"/>
    <property type="match status" value="1"/>
</dbReference>
<evidence type="ECO:0000256" key="11">
    <source>
        <dbReference type="SAM" id="SignalP"/>
    </source>
</evidence>
<evidence type="ECO:0000256" key="3">
    <source>
        <dbReference type="ARBA" id="ARBA00022670"/>
    </source>
</evidence>
<dbReference type="InterPro" id="IPR003137">
    <property type="entry name" value="PA_domain"/>
</dbReference>
<comment type="similarity">
    <text evidence="1 8 9">Belongs to the peptidase S8 family.</text>
</comment>
<dbReference type="GeneID" id="95356983"/>
<evidence type="ECO:0000256" key="10">
    <source>
        <dbReference type="SAM" id="MobiDB-lite"/>
    </source>
</evidence>
<accession>A0A919GCS1</accession>